<dbReference type="InterPro" id="IPR015421">
    <property type="entry name" value="PyrdxlP-dep_Trfase_major"/>
</dbReference>
<dbReference type="EMBL" id="LR215037">
    <property type="protein sequence ID" value="VEU75453.1"/>
    <property type="molecule type" value="Genomic_DNA"/>
</dbReference>
<dbReference type="OrthoDB" id="9804366at2"/>
<dbReference type="InterPro" id="IPR015422">
    <property type="entry name" value="PyrdxlP-dep_Trfase_small"/>
</dbReference>
<name>A0A449B4B8_9BACT</name>
<dbReference type="AlphaFoldDB" id="A0A449B4B8"/>
<dbReference type="Gene3D" id="3.90.1150.10">
    <property type="entry name" value="Aspartate Aminotransferase, domain 1"/>
    <property type="match status" value="1"/>
</dbReference>
<dbReference type="InterPro" id="IPR000192">
    <property type="entry name" value="Aminotrans_V_dom"/>
</dbReference>
<dbReference type="InterPro" id="IPR015424">
    <property type="entry name" value="PyrdxlP-dep_Trfase"/>
</dbReference>
<accession>A0A449B4B8</accession>
<keyword evidence="5" id="KW-1185">Reference proteome</keyword>
<dbReference type="EC" id="2.8.1.7" evidence="4"/>
<gene>
    <name evidence="4" type="primary">sufS</name>
    <name evidence="4" type="ORF">NCTC10168_00375</name>
</gene>
<dbReference type="KEGG" id="mmau:NCTC10168_00375"/>
<dbReference type="Pfam" id="PF00266">
    <property type="entry name" value="Aminotran_5"/>
    <property type="match status" value="1"/>
</dbReference>
<reference evidence="4 5" key="1">
    <citation type="submission" date="2019-01" db="EMBL/GenBank/DDBJ databases">
        <authorList>
            <consortium name="Pathogen Informatics"/>
        </authorList>
    </citation>
    <scope>NUCLEOTIDE SEQUENCE [LARGE SCALE GENOMIC DNA]</scope>
    <source>
        <strain evidence="4 5">NCTC10168</strain>
    </source>
</reference>
<feature type="domain" description="Aminotransferase class V" evidence="3">
    <location>
        <begin position="15"/>
        <end position="370"/>
    </location>
</feature>
<evidence type="ECO:0000256" key="2">
    <source>
        <dbReference type="ARBA" id="ARBA00022898"/>
    </source>
</evidence>
<protein>
    <submittedName>
        <fullName evidence="4">Cysteine desulfurase</fullName>
        <ecNumber evidence="4">2.8.1.7</ecNumber>
    </submittedName>
</protein>
<keyword evidence="4" id="KW-0808">Transferase</keyword>
<dbReference type="Proteomes" id="UP000290243">
    <property type="component" value="Chromosome"/>
</dbReference>
<evidence type="ECO:0000313" key="5">
    <source>
        <dbReference type="Proteomes" id="UP000290243"/>
    </source>
</evidence>
<dbReference type="SUPFAM" id="SSF53383">
    <property type="entry name" value="PLP-dependent transferases"/>
    <property type="match status" value="1"/>
</dbReference>
<keyword evidence="2" id="KW-0663">Pyridoxal phosphate</keyword>
<dbReference type="RefSeq" id="WP_129646555.1">
    <property type="nucleotide sequence ID" value="NZ_LR215037.1"/>
</dbReference>
<evidence type="ECO:0000313" key="4">
    <source>
        <dbReference type="EMBL" id="VEU75453.1"/>
    </source>
</evidence>
<comment type="cofactor">
    <cofactor evidence="1">
        <name>pyridoxal 5'-phosphate</name>
        <dbReference type="ChEBI" id="CHEBI:597326"/>
    </cofactor>
</comment>
<sequence length="383" mass="42925">MKNIRELFNMADKITYLDSAALALKPNIAIEASNDFYLNHSVSTRTSDSPLGIKTVNIIKETRKKVANLIEAKSDEIIFTSGTTDSLNKAANMLKSLLKKDDVILLSAYNHSSNLKPWISIAEETGAKVLIEENLIDFINEKTKIIAYSQMTNNFTYNSNTDEIYEKANKYGALVVNDAAQAIIYEQVSLEKSHIVAFSCNKFYGPTGLGILAIQEKLLNELPPVVYGGGAVLGMNKDKTFVLKKGYELHEPGTLNLAGIFMFNKSLDFFNEIGGYNSVQKILDDLSLYAYNKLSKIKNVTIYTNPKDHIILINVKNINSQDVSHYLGQKNIYVRSGIFCAQYLKHIKKDSSYLRISLGIYNNYDDIDKLAYELENGGDFLVI</sequence>
<evidence type="ECO:0000256" key="1">
    <source>
        <dbReference type="ARBA" id="ARBA00001933"/>
    </source>
</evidence>
<proteinExistence type="predicted"/>
<organism evidence="4 5">
    <name type="scientific">Mycoplasmopsis maculosa</name>
    <dbReference type="NCBI Taxonomy" id="114885"/>
    <lineage>
        <taxon>Bacteria</taxon>
        <taxon>Bacillati</taxon>
        <taxon>Mycoplasmatota</taxon>
        <taxon>Mycoplasmoidales</taxon>
        <taxon>Metamycoplasmataceae</taxon>
        <taxon>Mycoplasmopsis</taxon>
    </lineage>
</organism>
<dbReference type="GO" id="GO:0031071">
    <property type="term" value="F:cysteine desulfurase activity"/>
    <property type="evidence" value="ECO:0007669"/>
    <property type="project" value="UniProtKB-EC"/>
</dbReference>
<dbReference type="PANTHER" id="PTHR43586:SF8">
    <property type="entry name" value="CYSTEINE DESULFURASE 1, CHLOROPLASTIC"/>
    <property type="match status" value="1"/>
</dbReference>
<evidence type="ECO:0000259" key="3">
    <source>
        <dbReference type="Pfam" id="PF00266"/>
    </source>
</evidence>
<dbReference type="PANTHER" id="PTHR43586">
    <property type="entry name" value="CYSTEINE DESULFURASE"/>
    <property type="match status" value="1"/>
</dbReference>
<dbReference type="Gene3D" id="3.40.640.10">
    <property type="entry name" value="Type I PLP-dependent aspartate aminotransferase-like (Major domain)"/>
    <property type="match status" value="1"/>
</dbReference>